<comment type="similarity">
    <text evidence="9 10 11">Belongs to the MurJ/MviN family.</text>
</comment>
<keyword evidence="10" id="KW-0997">Cell inner membrane</keyword>
<feature type="transmembrane region" description="Helical" evidence="10">
    <location>
        <begin position="479"/>
        <end position="500"/>
    </location>
</feature>
<dbReference type="Proteomes" id="UP000183900">
    <property type="component" value="Unassembled WGS sequence"/>
</dbReference>
<dbReference type="NCBIfam" id="TIGR01695">
    <property type="entry name" value="murJ_mviN"/>
    <property type="match status" value="1"/>
</dbReference>
<dbReference type="GO" id="GO:0005886">
    <property type="term" value="C:plasma membrane"/>
    <property type="evidence" value="ECO:0007669"/>
    <property type="project" value="UniProtKB-SubCell"/>
</dbReference>
<feature type="transmembrane region" description="Helical" evidence="10">
    <location>
        <begin position="440"/>
        <end position="459"/>
    </location>
</feature>
<evidence type="ECO:0000256" key="9">
    <source>
        <dbReference type="ARBA" id="ARBA00061532"/>
    </source>
</evidence>
<evidence type="ECO:0000256" key="8">
    <source>
        <dbReference type="ARBA" id="ARBA00060041"/>
    </source>
</evidence>
<evidence type="ECO:0000256" key="11">
    <source>
        <dbReference type="PIRNR" id="PIRNR002869"/>
    </source>
</evidence>
<comment type="pathway">
    <text evidence="10">Cell wall biogenesis; peptidoglycan biosynthesis.</text>
</comment>
<gene>
    <name evidence="10" type="primary">murJ</name>
    <name evidence="12" type="ORF">Ga0061067_10296</name>
</gene>
<dbReference type="GO" id="GO:0015648">
    <property type="term" value="F:lipid-linked peptidoglycan transporter activity"/>
    <property type="evidence" value="ECO:0007669"/>
    <property type="project" value="UniProtKB-UniRule"/>
</dbReference>
<evidence type="ECO:0000256" key="4">
    <source>
        <dbReference type="ARBA" id="ARBA00022960"/>
    </source>
</evidence>
<keyword evidence="4 10" id="KW-0133">Cell shape</keyword>
<keyword evidence="6 10" id="KW-1133">Transmembrane helix</keyword>
<dbReference type="InterPro" id="IPR051050">
    <property type="entry name" value="Lipid_II_flippase_MurJ/MviN"/>
</dbReference>
<dbReference type="RefSeq" id="WP_055454416.1">
    <property type="nucleotide sequence ID" value="NZ_CYHE01000002.1"/>
</dbReference>
<dbReference type="PANTHER" id="PTHR47019">
    <property type="entry name" value="LIPID II FLIPPASE MURJ"/>
    <property type="match status" value="1"/>
</dbReference>
<dbReference type="OrthoDB" id="9816572at2"/>
<feature type="transmembrane region" description="Helical" evidence="10">
    <location>
        <begin position="268"/>
        <end position="289"/>
    </location>
</feature>
<comment type="function">
    <text evidence="8 10 11">Involved in peptidoglycan biosynthesis. Transports lipid-linked peptidoglycan precursors from the inner to the outer leaflet of the cytoplasmic membrane.</text>
</comment>
<reference evidence="13" key="1">
    <citation type="submission" date="2015-08" db="EMBL/GenBank/DDBJ databases">
        <authorList>
            <person name="Varghese N."/>
        </authorList>
    </citation>
    <scope>NUCLEOTIDE SEQUENCE [LARGE SCALE GENOMIC DNA]</scope>
    <source>
        <strain evidence="13">DSM 23407</strain>
    </source>
</reference>
<feature type="transmembrane region" description="Helical" evidence="10">
    <location>
        <begin position="185"/>
        <end position="206"/>
    </location>
</feature>
<feature type="transmembrane region" description="Helical" evidence="10">
    <location>
        <begin position="407"/>
        <end position="428"/>
    </location>
</feature>
<accession>A0A0K6HNX0</accession>
<feature type="transmembrane region" description="Helical" evidence="10">
    <location>
        <begin position="132"/>
        <end position="149"/>
    </location>
</feature>
<evidence type="ECO:0000256" key="5">
    <source>
        <dbReference type="ARBA" id="ARBA00022984"/>
    </source>
</evidence>
<sequence>MLRRLGLIGGLTLLSRLLGFIRDLIMAGVLGAGPIADAFMLAFRLPNHFRAIFAEGAFNAAFLPTYAATLEKDGPDKARHFGSQILSWLMLANLALLAFAWVATGTLITLLAPGLGAEDPARPMAIELTRITFPYLLCMSIVVLLSAVLNAERRFAAAAAAPVLLNIAMIGTLLAVSQFPDAGSAAAWGVLAGGIAQVLLLTAATFRSEFSVSFCLPKLDPGVRLFFRRLGPALLASGVVQIAIFADTILASFLPSGALSHLYYADRLYQLPLGVIGIALGTALLPEVSRGAAAETDEARQKLRATMDQAFNICLAVGLPVAVLMAGLGELAIAAFFQRGAFDAAATAGAGAVLLAYSLGLPAALAVRSLVASFHGRGDMVTPLKILAVATLVNVALKATLSGPWEAAGLAAGTSAGVWIYAMGLYLTARHRDYMGTPPARLTVLLLTGTVLMAGLMLLQDQTLVLFSSLLPQSLGALVPFATLTLLAGAALTVYAAILYPARGFLRRRRH</sequence>
<feature type="transmembrane region" description="Helical" evidence="10">
    <location>
        <begin position="88"/>
        <end position="112"/>
    </location>
</feature>
<dbReference type="AlphaFoldDB" id="A0A0K6HNX0"/>
<dbReference type="GO" id="GO:0071555">
    <property type="term" value="P:cell wall organization"/>
    <property type="evidence" value="ECO:0007669"/>
    <property type="project" value="UniProtKB-UniRule"/>
</dbReference>
<keyword evidence="5 10" id="KW-0573">Peptidoglycan synthesis</keyword>
<dbReference type="InterPro" id="IPR004268">
    <property type="entry name" value="MurJ"/>
</dbReference>
<evidence type="ECO:0000256" key="1">
    <source>
        <dbReference type="ARBA" id="ARBA00004651"/>
    </source>
</evidence>
<proteinExistence type="inferred from homology"/>
<dbReference type="GO" id="GO:0009252">
    <property type="term" value="P:peptidoglycan biosynthetic process"/>
    <property type="evidence" value="ECO:0007669"/>
    <property type="project" value="UniProtKB-UniRule"/>
</dbReference>
<evidence type="ECO:0000313" key="12">
    <source>
        <dbReference type="EMBL" id="CUA92732.1"/>
    </source>
</evidence>
<evidence type="ECO:0000256" key="2">
    <source>
        <dbReference type="ARBA" id="ARBA00022475"/>
    </source>
</evidence>
<feature type="transmembrane region" description="Helical" evidence="10">
    <location>
        <begin position="156"/>
        <end position="179"/>
    </location>
</feature>
<dbReference type="UniPathway" id="UPA00219"/>
<feature type="transmembrane region" description="Helical" evidence="10">
    <location>
        <begin position="349"/>
        <end position="371"/>
    </location>
</feature>
<keyword evidence="10 11" id="KW-0813">Transport</keyword>
<dbReference type="EMBL" id="CYHE01000002">
    <property type="protein sequence ID" value="CUA92732.1"/>
    <property type="molecule type" value="Genomic_DNA"/>
</dbReference>
<evidence type="ECO:0000256" key="7">
    <source>
        <dbReference type="ARBA" id="ARBA00023136"/>
    </source>
</evidence>
<comment type="subcellular location">
    <subcellularLocation>
        <location evidence="10">Cell inner membrane</location>
        <topology evidence="10">Multi-pass membrane protein</topology>
    </subcellularLocation>
    <subcellularLocation>
        <location evidence="1">Cell membrane</location>
        <topology evidence="1">Multi-pass membrane protein</topology>
    </subcellularLocation>
</comment>
<feature type="transmembrane region" description="Helical" evidence="10">
    <location>
        <begin position="383"/>
        <end position="401"/>
    </location>
</feature>
<feature type="transmembrane region" description="Helical" evidence="10">
    <location>
        <begin position="310"/>
        <end position="337"/>
    </location>
</feature>
<keyword evidence="3 10" id="KW-0812">Transmembrane</keyword>
<keyword evidence="7 10" id="KW-0472">Membrane</keyword>
<dbReference type="HAMAP" id="MF_02078">
    <property type="entry name" value="MurJ_MviN"/>
    <property type="match status" value="1"/>
</dbReference>
<evidence type="ECO:0000256" key="6">
    <source>
        <dbReference type="ARBA" id="ARBA00022989"/>
    </source>
</evidence>
<dbReference type="PANTHER" id="PTHR47019:SF1">
    <property type="entry name" value="LIPID II FLIPPASE MURJ"/>
    <property type="match status" value="1"/>
</dbReference>
<evidence type="ECO:0000313" key="13">
    <source>
        <dbReference type="Proteomes" id="UP000183900"/>
    </source>
</evidence>
<dbReference type="GO" id="GO:0008360">
    <property type="term" value="P:regulation of cell shape"/>
    <property type="evidence" value="ECO:0007669"/>
    <property type="project" value="UniProtKB-UniRule"/>
</dbReference>
<name>A0A0K6HNX0_9HYPH</name>
<feature type="transmembrane region" description="Helical" evidence="10">
    <location>
        <begin position="233"/>
        <end position="256"/>
    </location>
</feature>
<dbReference type="Pfam" id="PF03023">
    <property type="entry name" value="MurJ"/>
    <property type="match status" value="1"/>
</dbReference>
<keyword evidence="13" id="KW-1185">Reference proteome</keyword>
<protein>
    <recommendedName>
        <fullName evidence="10">Probable lipid II flippase MurJ</fullName>
    </recommendedName>
</protein>
<evidence type="ECO:0000256" key="10">
    <source>
        <dbReference type="HAMAP-Rule" id="MF_02078"/>
    </source>
</evidence>
<dbReference type="PIRSF" id="PIRSF002869">
    <property type="entry name" value="MviN"/>
    <property type="match status" value="1"/>
</dbReference>
<keyword evidence="2 10" id="KW-1003">Cell membrane</keyword>
<dbReference type="GO" id="GO:0034204">
    <property type="term" value="P:lipid translocation"/>
    <property type="evidence" value="ECO:0007669"/>
    <property type="project" value="TreeGrafter"/>
</dbReference>
<organism evidence="12 13">
    <name type="scientific">Pannonibacter indicus</name>
    <dbReference type="NCBI Taxonomy" id="466044"/>
    <lineage>
        <taxon>Bacteria</taxon>
        <taxon>Pseudomonadati</taxon>
        <taxon>Pseudomonadota</taxon>
        <taxon>Alphaproteobacteria</taxon>
        <taxon>Hyphomicrobiales</taxon>
        <taxon>Stappiaceae</taxon>
        <taxon>Pannonibacter</taxon>
    </lineage>
</organism>
<dbReference type="PRINTS" id="PR01806">
    <property type="entry name" value="VIRFACTRMVIN"/>
</dbReference>
<evidence type="ECO:0000256" key="3">
    <source>
        <dbReference type="ARBA" id="ARBA00022692"/>
    </source>
</evidence>
<keyword evidence="10 11" id="KW-0961">Cell wall biogenesis/degradation</keyword>
<dbReference type="CDD" id="cd13123">
    <property type="entry name" value="MATE_MurJ_like"/>
    <property type="match status" value="1"/>
</dbReference>